<dbReference type="EC" id="2.1.1.72" evidence="2"/>
<comment type="caution">
    <text evidence="10">The sequence shown here is derived from an EMBL/GenBank/DDBJ whole genome shotgun (WGS) entry which is preliminary data.</text>
</comment>
<reference evidence="10 11" key="1">
    <citation type="journal article" date="2016" name="Nat. Commun.">
        <title>Thousands of microbial genomes shed light on interconnected biogeochemical processes in an aquifer system.</title>
        <authorList>
            <person name="Anantharaman K."/>
            <person name="Brown C.T."/>
            <person name="Hug L.A."/>
            <person name="Sharon I."/>
            <person name="Castelle C.J."/>
            <person name="Probst A.J."/>
            <person name="Thomas B.C."/>
            <person name="Singh A."/>
            <person name="Wilkins M.J."/>
            <person name="Karaoz U."/>
            <person name="Brodie E.L."/>
            <person name="Williams K.H."/>
            <person name="Hubbard S.S."/>
            <person name="Banfield J.F."/>
        </authorList>
    </citation>
    <scope>NUCLEOTIDE SEQUENCE [LARGE SCALE GENOMIC DNA]</scope>
</reference>
<dbReference type="EMBL" id="MGDD01000315">
    <property type="protein sequence ID" value="OGL42579.1"/>
    <property type="molecule type" value="Genomic_DNA"/>
</dbReference>
<dbReference type="Proteomes" id="UP000179266">
    <property type="component" value="Unassembled WGS sequence"/>
</dbReference>
<dbReference type="InterPro" id="IPR002052">
    <property type="entry name" value="DNA_methylase_N6_adenine_CS"/>
</dbReference>
<keyword evidence="4" id="KW-0808">Transferase</keyword>
<evidence type="ECO:0000256" key="7">
    <source>
        <dbReference type="ARBA" id="ARBA00047942"/>
    </source>
</evidence>
<dbReference type="AlphaFoldDB" id="A0A1F7RLZ9"/>
<dbReference type="InterPro" id="IPR051537">
    <property type="entry name" value="DNA_Adenine_Mtase"/>
</dbReference>
<dbReference type="GO" id="GO:0032259">
    <property type="term" value="P:methylation"/>
    <property type="evidence" value="ECO:0007669"/>
    <property type="project" value="UniProtKB-KW"/>
</dbReference>
<dbReference type="GO" id="GO:0009307">
    <property type="term" value="P:DNA restriction-modification system"/>
    <property type="evidence" value="ECO:0007669"/>
    <property type="project" value="UniProtKB-KW"/>
</dbReference>
<dbReference type="InterPro" id="IPR029063">
    <property type="entry name" value="SAM-dependent_MTases_sf"/>
</dbReference>
<dbReference type="PANTHER" id="PTHR42933">
    <property type="entry name" value="SLR6095 PROTEIN"/>
    <property type="match status" value="1"/>
</dbReference>
<keyword evidence="3" id="KW-0489">Methyltransferase</keyword>
<comment type="similarity">
    <text evidence="1">Belongs to the N(4)/N(6)-methyltransferase family.</text>
</comment>
<name>A0A1F7RLZ9_9BACT</name>
<dbReference type="Gene3D" id="3.40.50.150">
    <property type="entry name" value="Vaccinia Virus protein VP39"/>
    <property type="match status" value="1"/>
</dbReference>
<proteinExistence type="inferred from homology"/>
<sequence>MNNWGEKVSFIWQIADLLRGPYRPNQYKDVMLPMTVLRRLDCVLEPTKDKVLTKLDSLKDGKVKNLEPILNRAAGQEFHNTSLYTFEKLKGDPDNIRANLTHYIKSFSSRARDIIEHFRFEEHIGKLDQANRLFLVVSKFCEMDLHPDIVPNIEMGYIFEELIRRFNEASNEEAGDHFTPRDVIRLMVNILFTPDDDILTTKGIVKTLFDPTGGTGGMLSVSEDYLRELNPDARLEVFGQDYNDQAYAICGSDMMIKGQSMENIRFGDSFTEDNFSGKTFDYMLANPPFGVEWKPQENTIKKEHEEQGYGGRFGAGLPRINDGSMLFLQHMISKMKLPEDGGTRLSIVFNASPLFTGSAGSGESNIRQWIIENDWLEAIVALPDQLFYNTGINTYFWVVTNRKPQHRKGKIQLIDATSFFNKMRKSLGNKRHEISEEHRALITRLYGEFKEGEHIKIFDNSDFGYHRITVERPLKLNFAVTPERFEKVQASNQFASLATSKKRKDTAAAEKEIKEGQQKQASILTALKSLESNGVIKNRDEFTDLLKDVFKNEKIVVSSGLFKAIMMALSERDETAEVCTDNKGNPESDPELRDYENVPLKEDISEYINREVLPHVPDAWVDESKTKVGYEINFNRYFYKYTPPRSLEEIEADLKKIEKEIADMLSEMTE</sequence>
<dbReference type="InterPro" id="IPR022749">
    <property type="entry name" value="D12N6_MeTrfase_N"/>
</dbReference>
<dbReference type="GO" id="GO:0003677">
    <property type="term" value="F:DNA binding"/>
    <property type="evidence" value="ECO:0007669"/>
    <property type="project" value="InterPro"/>
</dbReference>
<evidence type="ECO:0000259" key="9">
    <source>
        <dbReference type="Pfam" id="PF12161"/>
    </source>
</evidence>
<dbReference type="Pfam" id="PF12161">
    <property type="entry name" value="HsdM_N"/>
    <property type="match status" value="1"/>
</dbReference>
<dbReference type="PROSITE" id="PS00092">
    <property type="entry name" value="N6_MTASE"/>
    <property type="match status" value="1"/>
</dbReference>
<evidence type="ECO:0000256" key="6">
    <source>
        <dbReference type="ARBA" id="ARBA00022747"/>
    </source>
</evidence>
<dbReference type="GO" id="GO:0008170">
    <property type="term" value="F:N-methyltransferase activity"/>
    <property type="evidence" value="ECO:0007669"/>
    <property type="project" value="InterPro"/>
</dbReference>
<evidence type="ECO:0000256" key="4">
    <source>
        <dbReference type="ARBA" id="ARBA00022679"/>
    </source>
</evidence>
<organism evidence="10 11">
    <name type="scientific">Candidatus Schekmanbacteria bacterium RBG_13_48_7</name>
    <dbReference type="NCBI Taxonomy" id="1817878"/>
    <lineage>
        <taxon>Bacteria</taxon>
        <taxon>Candidatus Schekmaniibacteriota</taxon>
    </lineage>
</organism>
<keyword evidence="6" id="KW-0680">Restriction system</keyword>
<comment type="catalytic activity">
    <reaction evidence="7">
        <text>a 2'-deoxyadenosine in DNA + S-adenosyl-L-methionine = an N(6)-methyl-2'-deoxyadenosine in DNA + S-adenosyl-L-homocysteine + H(+)</text>
        <dbReference type="Rhea" id="RHEA:15197"/>
        <dbReference type="Rhea" id="RHEA-COMP:12418"/>
        <dbReference type="Rhea" id="RHEA-COMP:12419"/>
        <dbReference type="ChEBI" id="CHEBI:15378"/>
        <dbReference type="ChEBI" id="CHEBI:57856"/>
        <dbReference type="ChEBI" id="CHEBI:59789"/>
        <dbReference type="ChEBI" id="CHEBI:90615"/>
        <dbReference type="ChEBI" id="CHEBI:90616"/>
        <dbReference type="EC" id="2.1.1.72"/>
    </reaction>
</comment>
<dbReference type="PANTHER" id="PTHR42933:SF3">
    <property type="entry name" value="TYPE I RESTRICTION ENZYME MJAVIII METHYLASE SUBUNIT"/>
    <property type="match status" value="1"/>
</dbReference>
<dbReference type="InterPro" id="IPR038333">
    <property type="entry name" value="T1MK-like_N_sf"/>
</dbReference>
<feature type="domain" description="N6 adenine-specific DNA methyltransferase N-terminal" evidence="9">
    <location>
        <begin position="9"/>
        <end position="140"/>
    </location>
</feature>
<dbReference type="SUPFAM" id="SSF53335">
    <property type="entry name" value="S-adenosyl-L-methionine-dependent methyltransferases"/>
    <property type="match status" value="1"/>
</dbReference>
<dbReference type="GO" id="GO:0009007">
    <property type="term" value="F:site-specific DNA-methyltransferase (adenine-specific) activity"/>
    <property type="evidence" value="ECO:0007669"/>
    <property type="project" value="UniProtKB-EC"/>
</dbReference>
<accession>A0A1F7RLZ9</accession>
<dbReference type="Pfam" id="PF02384">
    <property type="entry name" value="N6_Mtase"/>
    <property type="match status" value="1"/>
</dbReference>
<evidence type="ECO:0000256" key="5">
    <source>
        <dbReference type="ARBA" id="ARBA00022691"/>
    </source>
</evidence>
<evidence type="ECO:0000256" key="2">
    <source>
        <dbReference type="ARBA" id="ARBA00011900"/>
    </source>
</evidence>
<evidence type="ECO:0000259" key="8">
    <source>
        <dbReference type="Pfam" id="PF02384"/>
    </source>
</evidence>
<evidence type="ECO:0000256" key="3">
    <source>
        <dbReference type="ARBA" id="ARBA00022603"/>
    </source>
</evidence>
<evidence type="ECO:0000256" key="1">
    <source>
        <dbReference type="ARBA" id="ARBA00006594"/>
    </source>
</evidence>
<dbReference type="PRINTS" id="PR00507">
    <property type="entry name" value="N12N6MTFRASE"/>
</dbReference>
<evidence type="ECO:0000313" key="11">
    <source>
        <dbReference type="Proteomes" id="UP000179266"/>
    </source>
</evidence>
<keyword evidence="5" id="KW-0949">S-adenosyl-L-methionine</keyword>
<dbReference type="InterPro" id="IPR003356">
    <property type="entry name" value="DNA_methylase_A-5"/>
</dbReference>
<protein>
    <recommendedName>
        <fullName evidence="2">site-specific DNA-methyltransferase (adenine-specific)</fullName>
        <ecNumber evidence="2">2.1.1.72</ecNumber>
    </recommendedName>
</protein>
<evidence type="ECO:0000313" key="10">
    <source>
        <dbReference type="EMBL" id="OGL42579.1"/>
    </source>
</evidence>
<gene>
    <name evidence="10" type="ORF">A2161_05230</name>
</gene>
<feature type="domain" description="DNA methylase adenine-specific" evidence="8">
    <location>
        <begin position="155"/>
        <end position="454"/>
    </location>
</feature>
<dbReference type="Gene3D" id="1.20.1260.30">
    <property type="match status" value="1"/>
</dbReference>